<accession>Q82VC7</accession>
<dbReference type="OrthoDB" id="2374434at2"/>
<sequence length="246" mass="26207">MSRTGIVIAMRSEAACITSQRNLPFDQAVPIDDHLVIRMCGMGPVAARRAAIDLYDQENVAGLISFGIAGALDDALQPGDLVSPESVQTKQSYSTDSAWRTRIERSLPAHLNIIRRPVAASDELVSTADEKYALAARSGACAVDMESGAIAAVASEKGVPFVVIRVISDPVQFSPPAALMDVLHPDGRVKPIALLAYLLNGSLKLGELLRFGSDAQIAFKTLKQVVQATRHELGRQVSGTCQGISD</sequence>
<name>Q82VC7_NITEU</name>
<keyword evidence="3" id="KW-1185">Reference proteome</keyword>
<dbReference type="AlphaFoldDB" id="Q82VC7"/>
<protein>
    <submittedName>
        <fullName evidence="2">Purine and other phosphorylases, family 1</fullName>
    </submittedName>
</protein>
<dbReference type="PANTHER" id="PTHR46832:SF1">
    <property type="entry name" value="5'-METHYLTHIOADENOSINE_S-ADENOSYLHOMOCYSTEINE NUCLEOSIDASE"/>
    <property type="match status" value="1"/>
</dbReference>
<dbReference type="GO" id="GO:0019284">
    <property type="term" value="P:L-methionine salvage from S-adenosylmethionine"/>
    <property type="evidence" value="ECO:0007669"/>
    <property type="project" value="TreeGrafter"/>
</dbReference>
<evidence type="ECO:0000313" key="2">
    <source>
        <dbReference type="EMBL" id="CAD85078.1"/>
    </source>
</evidence>
<feature type="domain" description="Nucleoside phosphorylase" evidence="1">
    <location>
        <begin position="35"/>
        <end position="171"/>
    </location>
</feature>
<evidence type="ECO:0000313" key="3">
    <source>
        <dbReference type="Proteomes" id="UP000001416"/>
    </source>
</evidence>
<dbReference type="EMBL" id="AL954747">
    <property type="protein sequence ID" value="CAD85078.1"/>
    <property type="molecule type" value="Genomic_DNA"/>
</dbReference>
<dbReference type="PANTHER" id="PTHR46832">
    <property type="entry name" value="5'-METHYLTHIOADENOSINE/S-ADENOSYLHOMOCYSTEINE NUCLEOSIDASE"/>
    <property type="match status" value="1"/>
</dbReference>
<reference evidence="2 3" key="1">
    <citation type="journal article" date="2003" name="J. Bacteriol.">
        <title>Complete genome sequence of the ammonia-oxidizing bacterium and obligate chemolithoautotroph Nitrosomonas europaea.</title>
        <authorList>
            <person name="Chain P."/>
            <person name="Lamerdin J."/>
            <person name="Larimer F."/>
            <person name="Regala W."/>
            <person name="Land M."/>
            <person name="Hauser L."/>
            <person name="Hooper A."/>
            <person name="Klotz M."/>
            <person name="Norton J."/>
            <person name="Sayavedra-Soto L."/>
            <person name="Arciero D."/>
            <person name="Hommes N."/>
            <person name="Whittaker M."/>
            <person name="Arp D."/>
        </authorList>
    </citation>
    <scope>NUCLEOTIDE SEQUENCE [LARGE SCALE GENOMIC DNA]</scope>
    <source>
        <strain evidence="3">ATCC 19718 / CIP 103999 / KCTC 2705 / NBRC 14298</strain>
    </source>
</reference>
<dbReference type="STRING" id="228410.NE1167"/>
<dbReference type="CDD" id="cd17768">
    <property type="entry name" value="adenosylhopane_nucleosidase_HpnG-like"/>
    <property type="match status" value="1"/>
</dbReference>
<dbReference type="SUPFAM" id="SSF53167">
    <property type="entry name" value="Purine and uridine phosphorylases"/>
    <property type="match status" value="1"/>
</dbReference>
<dbReference type="Pfam" id="PF01048">
    <property type="entry name" value="PNP_UDP_1"/>
    <property type="match status" value="1"/>
</dbReference>
<evidence type="ECO:0000259" key="1">
    <source>
        <dbReference type="Pfam" id="PF01048"/>
    </source>
</evidence>
<dbReference type="PhylomeDB" id="Q82VC7"/>
<dbReference type="KEGG" id="neu:NE1167"/>
<proteinExistence type="predicted"/>
<dbReference type="GO" id="GO:0008782">
    <property type="term" value="F:adenosylhomocysteine nucleosidase activity"/>
    <property type="evidence" value="ECO:0007669"/>
    <property type="project" value="TreeGrafter"/>
</dbReference>
<dbReference type="GO" id="GO:0009116">
    <property type="term" value="P:nucleoside metabolic process"/>
    <property type="evidence" value="ECO:0007669"/>
    <property type="project" value="InterPro"/>
</dbReference>
<dbReference type="GO" id="GO:0008930">
    <property type="term" value="F:methylthioadenosine nucleosidase activity"/>
    <property type="evidence" value="ECO:0007669"/>
    <property type="project" value="TreeGrafter"/>
</dbReference>
<dbReference type="GO" id="GO:0005829">
    <property type="term" value="C:cytosol"/>
    <property type="evidence" value="ECO:0007669"/>
    <property type="project" value="TreeGrafter"/>
</dbReference>
<dbReference type="Proteomes" id="UP000001416">
    <property type="component" value="Chromosome"/>
</dbReference>
<dbReference type="InterPro" id="IPR035994">
    <property type="entry name" value="Nucleoside_phosphorylase_sf"/>
</dbReference>
<dbReference type="eggNOG" id="COG0775">
    <property type="taxonomic scope" value="Bacteria"/>
</dbReference>
<dbReference type="NCBIfam" id="TIGR03468">
    <property type="entry name" value="HpnG"/>
    <property type="match status" value="1"/>
</dbReference>
<dbReference type="Gene3D" id="3.40.50.1580">
    <property type="entry name" value="Nucleoside phosphorylase domain"/>
    <property type="match status" value="1"/>
</dbReference>
<organism evidence="2 3">
    <name type="scientific">Nitrosomonas europaea (strain ATCC 19718 / CIP 103999 / KCTC 2705 / NBRC 14298)</name>
    <dbReference type="NCBI Taxonomy" id="228410"/>
    <lineage>
        <taxon>Bacteria</taxon>
        <taxon>Pseudomonadati</taxon>
        <taxon>Pseudomonadota</taxon>
        <taxon>Betaproteobacteria</taxon>
        <taxon>Nitrosomonadales</taxon>
        <taxon>Nitrosomonadaceae</taxon>
        <taxon>Nitrosomonas</taxon>
    </lineage>
</organism>
<dbReference type="HOGENOM" id="CLU_031248_4_2_4"/>
<dbReference type="InterPro" id="IPR017831">
    <property type="entry name" value="Hopanoid-assoc_phosphoryl_HpnG"/>
</dbReference>
<dbReference type="InterPro" id="IPR000845">
    <property type="entry name" value="Nucleoside_phosphorylase_d"/>
</dbReference>
<gene>
    <name evidence="2" type="ordered locus">NE1167</name>
</gene>